<sequence>MSRQTGFLEGIPPENRINKQSTTIMKLATWNVNSLNVRLPQVLDWLAANPVDVLCIQELKLTDDKFPEAAFKEAGYHAVWAGQKTYNGVAIVSRMPGTKMVRNIPGHDDHQQRVLALTFPSPEGDVRVVCAYCPNGQSLDSEKYQYKLAWFEAMREWLAEEIKQYPRLAVLGDYNVAPADEDVHNPEKWEGQVLVSEPERAALRALLDLGLTDSFRLFEQPEKSFSWWDYRQFAFRRNAGLRIDHVLLSAPLVKRCVACVIDKEPRRNEQPSDHAPVVATLEFA</sequence>
<comment type="caution">
    <text evidence="8">The sequence shown here is derived from an EMBL/GenBank/DDBJ whole genome shotgun (WGS) entry which is preliminary data.</text>
</comment>
<dbReference type="InterPro" id="IPR036691">
    <property type="entry name" value="Endo/exonu/phosph_ase_sf"/>
</dbReference>
<keyword evidence="6" id="KW-0460">Magnesium</keyword>
<evidence type="ECO:0000256" key="6">
    <source>
        <dbReference type="ARBA" id="ARBA00022842"/>
    </source>
</evidence>
<organism evidence="8 9">
    <name type="scientific">Achromobacter piechaudii</name>
    <dbReference type="NCBI Taxonomy" id="72556"/>
    <lineage>
        <taxon>Bacteria</taxon>
        <taxon>Pseudomonadati</taxon>
        <taxon>Pseudomonadota</taxon>
        <taxon>Betaproteobacteria</taxon>
        <taxon>Burkholderiales</taxon>
        <taxon>Alcaligenaceae</taxon>
        <taxon>Achromobacter</taxon>
    </lineage>
</organism>
<dbReference type="InterPro" id="IPR020848">
    <property type="entry name" value="AP_endonuclease_F1_CS"/>
</dbReference>
<comment type="cofactor">
    <cofactor evidence="1">
        <name>Mn(2+)</name>
        <dbReference type="ChEBI" id="CHEBI:29035"/>
    </cofactor>
</comment>
<keyword evidence="5 8" id="KW-0378">Hydrolase</keyword>
<dbReference type="Pfam" id="PF03372">
    <property type="entry name" value="Exo_endo_phos"/>
    <property type="match status" value="1"/>
</dbReference>
<dbReference type="PANTHER" id="PTHR43250">
    <property type="entry name" value="EXODEOXYRIBONUCLEASE III"/>
    <property type="match status" value="1"/>
</dbReference>
<proteinExistence type="inferred from homology"/>
<dbReference type="NCBIfam" id="TIGR00633">
    <property type="entry name" value="xth"/>
    <property type="match status" value="1"/>
</dbReference>
<feature type="domain" description="Endonuclease/exonuclease/phosphatase" evidence="7">
    <location>
        <begin position="28"/>
        <end position="274"/>
    </location>
</feature>
<evidence type="ECO:0000256" key="4">
    <source>
        <dbReference type="ARBA" id="ARBA00022723"/>
    </source>
</evidence>
<protein>
    <submittedName>
        <fullName evidence="8">Exodeoxyribonuclease III</fullName>
        <ecNumber evidence="8">3.1.11.2</ecNumber>
    </submittedName>
</protein>
<keyword evidence="9" id="KW-1185">Reference proteome</keyword>
<dbReference type="PROSITE" id="PS00728">
    <property type="entry name" value="AP_NUCLEASE_F1_3"/>
    <property type="match status" value="1"/>
</dbReference>
<comment type="similarity">
    <text evidence="3">Belongs to the DNA repair enzymes AP/ExoA family.</text>
</comment>
<dbReference type="NCBIfam" id="TIGR00195">
    <property type="entry name" value="exoDNase_III"/>
    <property type="match status" value="1"/>
</dbReference>
<dbReference type="InterPro" id="IPR037493">
    <property type="entry name" value="ExoIII-like"/>
</dbReference>
<dbReference type="Gene3D" id="3.60.10.10">
    <property type="entry name" value="Endonuclease/exonuclease/phosphatase"/>
    <property type="match status" value="1"/>
</dbReference>
<dbReference type="EMBL" id="CADIJS010000004">
    <property type="protein sequence ID" value="CAB3725821.1"/>
    <property type="molecule type" value="Genomic_DNA"/>
</dbReference>
<dbReference type="Proteomes" id="UP000494116">
    <property type="component" value="Unassembled WGS sequence"/>
</dbReference>
<dbReference type="SUPFAM" id="SSF56219">
    <property type="entry name" value="DNase I-like"/>
    <property type="match status" value="1"/>
</dbReference>
<dbReference type="InterPro" id="IPR005135">
    <property type="entry name" value="Endo/exonuclease/phosphatase"/>
</dbReference>
<evidence type="ECO:0000256" key="2">
    <source>
        <dbReference type="ARBA" id="ARBA00001946"/>
    </source>
</evidence>
<evidence type="ECO:0000256" key="5">
    <source>
        <dbReference type="ARBA" id="ARBA00022801"/>
    </source>
</evidence>
<dbReference type="PROSITE" id="PS51435">
    <property type="entry name" value="AP_NUCLEASE_F1_4"/>
    <property type="match status" value="1"/>
</dbReference>
<evidence type="ECO:0000259" key="7">
    <source>
        <dbReference type="Pfam" id="PF03372"/>
    </source>
</evidence>
<dbReference type="EC" id="3.1.11.2" evidence="8"/>
<evidence type="ECO:0000256" key="1">
    <source>
        <dbReference type="ARBA" id="ARBA00001936"/>
    </source>
</evidence>
<evidence type="ECO:0000256" key="3">
    <source>
        <dbReference type="ARBA" id="ARBA00007092"/>
    </source>
</evidence>
<accession>A0ABM8L208</accession>
<dbReference type="PANTHER" id="PTHR43250:SF2">
    <property type="entry name" value="EXODEOXYRIBONUCLEASE III"/>
    <property type="match status" value="1"/>
</dbReference>
<keyword evidence="4" id="KW-0479">Metal-binding</keyword>
<gene>
    <name evidence="8" type="primary">xthA</name>
    <name evidence="8" type="ORF">LMG1873_04347</name>
</gene>
<reference evidence="8 9" key="1">
    <citation type="submission" date="2020-04" db="EMBL/GenBank/DDBJ databases">
        <authorList>
            <person name="De Canck E."/>
        </authorList>
    </citation>
    <scope>NUCLEOTIDE SEQUENCE [LARGE SCALE GENOMIC DNA]</scope>
    <source>
        <strain evidence="8 9">LMG 1873</strain>
    </source>
</reference>
<dbReference type="CDD" id="cd09086">
    <property type="entry name" value="ExoIII-like_AP-endo"/>
    <property type="match status" value="1"/>
</dbReference>
<dbReference type="GO" id="GO:0008311">
    <property type="term" value="F:double-stranded DNA 3'-5' DNA exonuclease activity"/>
    <property type="evidence" value="ECO:0007669"/>
    <property type="project" value="UniProtKB-EC"/>
</dbReference>
<dbReference type="InterPro" id="IPR004808">
    <property type="entry name" value="AP_endonuc_1"/>
</dbReference>
<evidence type="ECO:0000313" key="8">
    <source>
        <dbReference type="EMBL" id="CAB3725821.1"/>
    </source>
</evidence>
<name>A0ABM8L208_9BURK</name>
<comment type="cofactor">
    <cofactor evidence="2">
        <name>Mg(2+)</name>
        <dbReference type="ChEBI" id="CHEBI:18420"/>
    </cofactor>
</comment>
<evidence type="ECO:0000313" key="9">
    <source>
        <dbReference type="Proteomes" id="UP000494116"/>
    </source>
</evidence>